<dbReference type="PANTHER" id="PTHR12286">
    <property type="entry name" value="SACCHAROPINE DEHYDROGENASE-LIKE OXIDOREDUCTASE"/>
    <property type="match status" value="1"/>
</dbReference>
<comment type="caution">
    <text evidence="1">The sequence shown here is derived from an EMBL/GenBank/DDBJ whole genome shotgun (WGS) entry which is preliminary data.</text>
</comment>
<evidence type="ECO:0000313" key="1">
    <source>
        <dbReference type="EMBL" id="CAK9079377.1"/>
    </source>
</evidence>
<dbReference type="EMBL" id="CAXAMN010023651">
    <property type="protein sequence ID" value="CAK9079377.1"/>
    <property type="molecule type" value="Genomic_DNA"/>
</dbReference>
<dbReference type="SUPFAM" id="SSF51735">
    <property type="entry name" value="NAD(P)-binding Rossmann-fold domains"/>
    <property type="match status" value="1"/>
</dbReference>
<protein>
    <submittedName>
        <fullName evidence="1">Uncharacterized protein</fullName>
    </submittedName>
</protein>
<dbReference type="Gene3D" id="3.40.50.720">
    <property type="entry name" value="NAD(P)-binding Rossmann-like Domain"/>
    <property type="match status" value="1"/>
</dbReference>
<proteinExistence type="predicted"/>
<dbReference type="Proteomes" id="UP001642484">
    <property type="component" value="Unassembled WGS sequence"/>
</dbReference>
<organism evidence="1 2">
    <name type="scientific">Durusdinium trenchii</name>
    <dbReference type="NCBI Taxonomy" id="1381693"/>
    <lineage>
        <taxon>Eukaryota</taxon>
        <taxon>Sar</taxon>
        <taxon>Alveolata</taxon>
        <taxon>Dinophyceae</taxon>
        <taxon>Suessiales</taxon>
        <taxon>Symbiodiniaceae</taxon>
        <taxon>Durusdinium</taxon>
    </lineage>
</organism>
<evidence type="ECO:0000313" key="2">
    <source>
        <dbReference type="Proteomes" id="UP001642484"/>
    </source>
</evidence>
<reference evidence="1 2" key="1">
    <citation type="submission" date="2024-02" db="EMBL/GenBank/DDBJ databases">
        <authorList>
            <person name="Chen Y."/>
            <person name="Shah S."/>
            <person name="Dougan E. K."/>
            <person name="Thang M."/>
            <person name="Chan C."/>
        </authorList>
    </citation>
    <scope>NUCLEOTIDE SEQUENCE [LARGE SCALE GENOMIC DNA]</scope>
</reference>
<accession>A0ABP0PTL6</accession>
<dbReference type="InterPro" id="IPR051276">
    <property type="entry name" value="Saccharopine_DH-like_oxidrdct"/>
</dbReference>
<dbReference type="InterPro" id="IPR036291">
    <property type="entry name" value="NAD(P)-bd_dom_sf"/>
</dbReference>
<name>A0ABP0PTL6_9DINO</name>
<keyword evidence="2" id="KW-1185">Reference proteome</keyword>
<gene>
    <name evidence="1" type="ORF">CCMP2556_LOCUS39087</name>
</gene>
<dbReference type="PANTHER" id="PTHR12286:SF5">
    <property type="entry name" value="SACCHAROPINE DEHYDROGENASE-LIKE OXIDOREDUCTASE"/>
    <property type="match status" value="1"/>
</dbReference>
<sequence>MAPGPKKIVNVERGKHQPHEFDKYEGVVLETAHIQTPIEEIYFTGNMLSKYEACTESLKDIINTDGDNEETWEKFDAYFTKFLNMSWATNWDGMKYDIVFYGVSGYTGYLMIQYLKRTALKRNPEPFTFAFAGRTANKVRELRDREFMGTDWEDIPILQASYDDVFSLMDLCRSAYVIVNVAGPYMLTQGELLLDCCCRCGTDYCDVSGEIPWSHRTLALHEQARKSKVTLIPSAAVAGGYPDLLTFLLAKKLREEHGEELRRSIGFFTGGGTVAGASGGTLASRGAMSNASDETRKLMADPFALGGFIPSFDRNGMKEMNIQTGTGKVTHKVRKEDTDAQLSKVSQCPYTGVWRAPHMYSYFDTRICRRSNALLADRMNQPYGKDFCFQEFLMLPPEIAQMAASGVKAPAGPSVADEKAALKEKGLYFQQGSGPDLNALDDAYISINMWAQTTGGHEARCGLVGRDGYFETARCAVEMAMTLRFDKEKLPVVGGVLNATVVGQTWYADRLINSGMGFRMGDWFAFEEMKPPPF</sequence>